<keyword evidence="5 6" id="KW-0233">DNA recombination</keyword>
<accession>A0ABS2GBZ7</accession>
<sequence length="223" mass="25438">MSEKIVQLNEAAIKSELKELVRGSVEETLNELLEAEAEKLTQAARYERNEQRQGYRSGHYSRNLTTTSGDVTLKVPKLKGISFETAIIERYRRRESSVEEALIEMYLAGVSVRRVEDITEALWGSKVSPSTISELNKKAYVHIEDWRNRPLQGGRYPYVYVDGIYLRRNWGGEFENVAILVAIAVNEDGYREVLGAAEGMKEDKASWVSFFQWLRGRGLNGVK</sequence>
<reference evidence="7 8" key="1">
    <citation type="journal article" date="2021" name="Sci. Rep.">
        <title>The distribution of antibiotic resistance genes in chicken gut microbiota commensals.</title>
        <authorList>
            <person name="Juricova H."/>
            <person name="Matiasovicova J."/>
            <person name="Kubasova T."/>
            <person name="Cejkova D."/>
            <person name="Rychlik I."/>
        </authorList>
    </citation>
    <scope>NUCLEOTIDE SEQUENCE [LARGE SCALE GENOMIC DNA]</scope>
    <source>
        <strain evidence="7 8">An431b</strain>
    </source>
</reference>
<dbReference type="Pfam" id="PF00872">
    <property type="entry name" value="Transposase_mut"/>
    <property type="match status" value="1"/>
</dbReference>
<keyword evidence="8" id="KW-1185">Reference proteome</keyword>
<proteinExistence type="inferred from homology"/>
<dbReference type="PANTHER" id="PTHR33217">
    <property type="entry name" value="TRANSPOSASE FOR INSERTION SEQUENCE ELEMENT IS1081"/>
    <property type="match status" value="1"/>
</dbReference>
<gene>
    <name evidence="7" type="ORF">H9X83_12840</name>
</gene>
<feature type="non-terminal residue" evidence="7">
    <location>
        <position position="223"/>
    </location>
</feature>
<keyword evidence="4 6" id="KW-0238">DNA-binding</keyword>
<dbReference type="Proteomes" id="UP000729290">
    <property type="component" value="Unassembled WGS sequence"/>
</dbReference>
<evidence type="ECO:0000313" key="7">
    <source>
        <dbReference type="EMBL" id="MBM6879009.1"/>
    </source>
</evidence>
<evidence type="ECO:0000256" key="3">
    <source>
        <dbReference type="ARBA" id="ARBA00022578"/>
    </source>
</evidence>
<dbReference type="InterPro" id="IPR001207">
    <property type="entry name" value="Transposase_mutator"/>
</dbReference>
<organism evidence="7 8">
    <name type="scientific">Anaerotignum lactatifermentans</name>
    <dbReference type="NCBI Taxonomy" id="160404"/>
    <lineage>
        <taxon>Bacteria</taxon>
        <taxon>Bacillati</taxon>
        <taxon>Bacillota</taxon>
        <taxon>Clostridia</taxon>
        <taxon>Lachnospirales</taxon>
        <taxon>Anaerotignaceae</taxon>
        <taxon>Anaerotignum</taxon>
    </lineage>
</organism>
<keyword evidence="3 6" id="KW-0815">Transposition</keyword>
<evidence type="ECO:0000313" key="8">
    <source>
        <dbReference type="Proteomes" id="UP000729290"/>
    </source>
</evidence>
<dbReference type="EMBL" id="JACSNV010000051">
    <property type="protein sequence ID" value="MBM6879009.1"/>
    <property type="molecule type" value="Genomic_DNA"/>
</dbReference>
<comment type="caution">
    <text evidence="7">The sequence shown here is derived from an EMBL/GenBank/DDBJ whole genome shotgun (WGS) entry which is preliminary data.</text>
</comment>
<evidence type="ECO:0000256" key="1">
    <source>
        <dbReference type="ARBA" id="ARBA00002190"/>
    </source>
</evidence>
<comment type="function">
    <text evidence="1 6">Required for the transposition of the insertion element.</text>
</comment>
<evidence type="ECO:0000256" key="2">
    <source>
        <dbReference type="ARBA" id="ARBA00010961"/>
    </source>
</evidence>
<protein>
    <recommendedName>
        <fullName evidence="6">Mutator family transposase</fullName>
    </recommendedName>
</protein>
<evidence type="ECO:0000256" key="6">
    <source>
        <dbReference type="RuleBase" id="RU365089"/>
    </source>
</evidence>
<name>A0ABS2GBZ7_9FIRM</name>
<evidence type="ECO:0000256" key="5">
    <source>
        <dbReference type="ARBA" id="ARBA00023172"/>
    </source>
</evidence>
<dbReference type="PANTHER" id="PTHR33217:SF7">
    <property type="entry name" value="TRANSPOSASE FOR INSERTION SEQUENCE ELEMENT IS1081"/>
    <property type="match status" value="1"/>
</dbReference>
<dbReference type="RefSeq" id="WP_205134626.1">
    <property type="nucleotide sequence ID" value="NZ_JACSNT010000043.1"/>
</dbReference>
<comment type="similarity">
    <text evidence="2 6">Belongs to the transposase mutator family.</text>
</comment>
<keyword evidence="6" id="KW-0814">Transposable element</keyword>
<evidence type="ECO:0000256" key="4">
    <source>
        <dbReference type="ARBA" id="ARBA00023125"/>
    </source>
</evidence>